<evidence type="ECO:0000313" key="2">
    <source>
        <dbReference type="Proteomes" id="UP001163850"/>
    </source>
</evidence>
<dbReference type="PROSITE" id="PS51257">
    <property type="entry name" value="PROKAR_LIPOPROTEIN"/>
    <property type="match status" value="1"/>
</dbReference>
<name>A0AA38PZ02_9AGAR</name>
<dbReference type="EMBL" id="MU801989">
    <property type="protein sequence ID" value="KAJ3984419.1"/>
    <property type="molecule type" value="Genomic_DNA"/>
</dbReference>
<comment type="caution">
    <text evidence="1">The sequence shown here is derived from an EMBL/GenBank/DDBJ whole genome shotgun (WGS) entry which is preliminary data.</text>
</comment>
<protein>
    <submittedName>
        <fullName evidence="1">Uncharacterized protein</fullName>
    </submittedName>
</protein>
<organism evidence="1 2">
    <name type="scientific">Lentinula detonsa</name>
    <dbReference type="NCBI Taxonomy" id="2804962"/>
    <lineage>
        <taxon>Eukaryota</taxon>
        <taxon>Fungi</taxon>
        <taxon>Dikarya</taxon>
        <taxon>Basidiomycota</taxon>
        <taxon>Agaricomycotina</taxon>
        <taxon>Agaricomycetes</taxon>
        <taxon>Agaricomycetidae</taxon>
        <taxon>Agaricales</taxon>
        <taxon>Marasmiineae</taxon>
        <taxon>Omphalotaceae</taxon>
        <taxon>Lentinula</taxon>
    </lineage>
</organism>
<accession>A0AA38PZ02</accession>
<sequence>MLSSVRCSEMSEKLSRSVAFLGMIAACVISFPEGKWNSQAEPTTGVLVIGRNFGALACKFPMTLEIFSSFVHRSDDDQLLAL</sequence>
<evidence type="ECO:0000313" key="1">
    <source>
        <dbReference type="EMBL" id="KAJ3984419.1"/>
    </source>
</evidence>
<reference evidence="1" key="1">
    <citation type="submission" date="2022-08" db="EMBL/GenBank/DDBJ databases">
        <authorList>
            <consortium name="DOE Joint Genome Institute"/>
            <person name="Min B."/>
            <person name="Riley R."/>
            <person name="Sierra-Patev S."/>
            <person name="Naranjo-Ortiz M."/>
            <person name="Looney B."/>
            <person name="Konkel Z."/>
            <person name="Slot J.C."/>
            <person name="Sakamoto Y."/>
            <person name="Steenwyk J.L."/>
            <person name="Rokas A."/>
            <person name="Carro J."/>
            <person name="Camarero S."/>
            <person name="Ferreira P."/>
            <person name="Molpeceres G."/>
            <person name="Ruiz-Duenas F.J."/>
            <person name="Serrano A."/>
            <person name="Henrissat B."/>
            <person name="Drula E."/>
            <person name="Hughes K.W."/>
            <person name="Mata J.L."/>
            <person name="Ishikawa N.K."/>
            <person name="Vargas-Isla R."/>
            <person name="Ushijima S."/>
            <person name="Smith C.A."/>
            <person name="Ahrendt S."/>
            <person name="Andreopoulos W."/>
            <person name="He G."/>
            <person name="Labutti K."/>
            <person name="Lipzen A."/>
            <person name="Ng V."/>
            <person name="Sandor L."/>
            <person name="Barry K."/>
            <person name="Martinez A.T."/>
            <person name="Xiao Y."/>
            <person name="Gibbons J.G."/>
            <person name="Terashima K."/>
            <person name="Hibbett D.S."/>
            <person name="Grigoriev I.V."/>
        </authorList>
    </citation>
    <scope>NUCLEOTIDE SEQUENCE</scope>
    <source>
        <strain evidence="1">TFB7829</strain>
    </source>
</reference>
<dbReference type="AlphaFoldDB" id="A0AA38PZ02"/>
<proteinExistence type="predicted"/>
<gene>
    <name evidence="1" type="ORF">F5890DRAFT_1586130</name>
</gene>
<dbReference type="Proteomes" id="UP001163850">
    <property type="component" value="Unassembled WGS sequence"/>
</dbReference>